<comment type="caution">
    <text evidence="4">The sequence shown here is derived from an EMBL/GenBank/DDBJ whole genome shotgun (WGS) entry which is preliminary data.</text>
</comment>
<evidence type="ECO:0000256" key="2">
    <source>
        <dbReference type="SAM" id="Phobius"/>
    </source>
</evidence>
<organism evidence="4 5">
    <name type="scientific">Persephonella atlantica</name>
    <dbReference type="NCBI Taxonomy" id="2699429"/>
    <lineage>
        <taxon>Bacteria</taxon>
        <taxon>Pseudomonadati</taxon>
        <taxon>Aquificota</taxon>
        <taxon>Aquificia</taxon>
        <taxon>Aquificales</taxon>
        <taxon>Hydrogenothermaceae</taxon>
        <taxon>Persephonella</taxon>
    </lineage>
</organism>
<keyword evidence="5" id="KW-1185">Reference proteome</keyword>
<evidence type="ECO:0000313" key="4">
    <source>
        <dbReference type="EMBL" id="MBK3332577.1"/>
    </source>
</evidence>
<accession>A0ABS1GIK4</accession>
<keyword evidence="2" id="KW-0812">Transmembrane</keyword>
<dbReference type="Pfam" id="PF08239">
    <property type="entry name" value="SH3_3"/>
    <property type="match status" value="1"/>
</dbReference>
<feature type="domain" description="SH3b" evidence="3">
    <location>
        <begin position="87"/>
        <end position="155"/>
    </location>
</feature>
<protein>
    <submittedName>
        <fullName evidence="4">SH3 domain-containing protein</fullName>
    </submittedName>
</protein>
<feature type="region of interest" description="Disordered" evidence="1">
    <location>
        <begin position="54"/>
        <end position="80"/>
    </location>
</feature>
<dbReference type="Proteomes" id="UP000772812">
    <property type="component" value="Unassembled WGS sequence"/>
</dbReference>
<dbReference type="SMART" id="SM00287">
    <property type="entry name" value="SH3b"/>
    <property type="match status" value="1"/>
</dbReference>
<sequence>MGRLVLVVFIVLMIIVDIYMFKLIFLKENNHSKSVSKKEVVEVQDKKINLNTEETQTVKKETSAPEKTKSVKPEAKKETKITEKGKSAEGYMIAKMFVNLRAQPDVNSDVVTVIKKGAKVKIIGKKAKHWKRVLYPSDGRVYEGWVDDRFFTPEESLKSE</sequence>
<evidence type="ECO:0000259" key="3">
    <source>
        <dbReference type="PROSITE" id="PS51781"/>
    </source>
</evidence>
<dbReference type="Gene3D" id="2.30.30.40">
    <property type="entry name" value="SH3 Domains"/>
    <property type="match status" value="1"/>
</dbReference>
<feature type="transmembrane region" description="Helical" evidence="2">
    <location>
        <begin position="6"/>
        <end position="25"/>
    </location>
</feature>
<dbReference type="PROSITE" id="PS51781">
    <property type="entry name" value="SH3B"/>
    <property type="match status" value="1"/>
</dbReference>
<dbReference type="InterPro" id="IPR003646">
    <property type="entry name" value="SH3-like_bac-type"/>
</dbReference>
<gene>
    <name evidence="4" type="ORF">GWK41_05815</name>
</gene>
<keyword evidence="2" id="KW-0472">Membrane</keyword>
<proteinExistence type="predicted"/>
<feature type="compositionally biased region" description="Basic and acidic residues" evidence="1">
    <location>
        <begin position="56"/>
        <end position="80"/>
    </location>
</feature>
<dbReference type="EMBL" id="JAACYA010000002">
    <property type="protein sequence ID" value="MBK3332577.1"/>
    <property type="molecule type" value="Genomic_DNA"/>
</dbReference>
<keyword evidence="2" id="KW-1133">Transmembrane helix</keyword>
<evidence type="ECO:0000256" key="1">
    <source>
        <dbReference type="SAM" id="MobiDB-lite"/>
    </source>
</evidence>
<name>A0ABS1GIK4_9AQUI</name>
<evidence type="ECO:0000313" key="5">
    <source>
        <dbReference type="Proteomes" id="UP000772812"/>
    </source>
</evidence>
<dbReference type="RefSeq" id="WP_200673998.1">
    <property type="nucleotide sequence ID" value="NZ_JAACYA010000002.1"/>
</dbReference>
<reference evidence="4 5" key="1">
    <citation type="journal article" date="2021" name="Syst. Appl. Microbiol.">
        <title>Persephonella atlantica sp. nov.: How to adapt to physico-chemical gradients in high temperature hydrothermal habitats.</title>
        <authorList>
            <person name="Francois D.X."/>
            <person name="Godfroy A."/>
            <person name="Mathien C."/>
            <person name="Aube J."/>
            <person name="Cathalot C."/>
            <person name="Lesongeur F."/>
            <person name="L'Haridon S."/>
            <person name="Philippon X."/>
            <person name="Roussel E.G."/>
        </authorList>
    </citation>
    <scope>NUCLEOTIDE SEQUENCE [LARGE SCALE GENOMIC DNA]</scope>
    <source>
        <strain evidence="4 5">MO1340</strain>
    </source>
</reference>